<comment type="caution">
    <text evidence="3">The sequence shown here is derived from an EMBL/GenBank/DDBJ whole genome shotgun (WGS) entry which is preliminary data.</text>
</comment>
<dbReference type="InterPro" id="IPR003877">
    <property type="entry name" value="SPRY_dom"/>
</dbReference>
<evidence type="ECO:0000259" key="2">
    <source>
        <dbReference type="PROSITE" id="PS50897"/>
    </source>
</evidence>
<dbReference type="InterPro" id="IPR013320">
    <property type="entry name" value="ConA-like_dom_sf"/>
</dbReference>
<dbReference type="CDD" id="cd12909">
    <property type="entry name" value="SPRY_RanBP9_10"/>
    <property type="match status" value="1"/>
</dbReference>
<reference evidence="3 4" key="1">
    <citation type="journal article" date="2018" name="G3 (Bethesda)">
        <title>Phylogenetic and Phylogenomic Definition of Rhizopus Species.</title>
        <authorList>
            <person name="Gryganskyi A.P."/>
            <person name="Golan J."/>
            <person name="Dolatabadi S."/>
            <person name="Mondo S."/>
            <person name="Robb S."/>
            <person name="Idnurm A."/>
            <person name="Muszewska A."/>
            <person name="Steczkiewicz K."/>
            <person name="Masonjones S."/>
            <person name="Liao H.L."/>
            <person name="Gajdeczka M.T."/>
            <person name="Anike F."/>
            <person name="Vuek A."/>
            <person name="Anishchenko I.M."/>
            <person name="Voigt K."/>
            <person name="de Hoog G.S."/>
            <person name="Smith M.E."/>
            <person name="Heitman J."/>
            <person name="Vilgalys R."/>
            <person name="Stajich J.E."/>
        </authorList>
    </citation>
    <scope>NUCLEOTIDE SEQUENCE [LARGE SCALE GENOMIC DNA]</scope>
    <source>
        <strain evidence="3 4">LSU 92-RS-03</strain>
    </source>
</reference>
<evidence type="ECO:0008006" key="5">
    <source>
        <dbReference type="Google" id="ProtNLM"/>
    </source>
</evidence>
<dbReference type="PROSITE" id="PS50188">
    <property type="entry name" value="B302_SPRY"/>
    <property type="match status" value="1"/>
</dbReference>
<protein>
    <recommendedName>
        <fullName evidence="5">Ran-binding protein 10</fullName>
    </recommendedName>
</protein>
<dbReference type="Gene3D" id="2.60.120.920">
    <property type="match status" value="1"/>
</dbReference>
<dbReference type="InterPro" id="IPR050618">
    <property type="entry name" value="Ubq-SigPath_Reg"/>
</dbReference>
<dbReference type="PROSITE" id="PS50897">
    <property type="entry name" value="CTLH"/>
    <property type="match status" value="1"/>
</dbReference>
<dbReference type="InterPro" id="IPR001870">
    <property type="entry name" value="B30.2/SPRY"/>
</dbReference>
<dbReference type="AlphaFoldDB" id="A0A367KIR7"/>
<dbReference type="InterPro" id="IPR024964">
    <property type="entry name" value="CTLH/CRA"/>
</dbReference>
<evidence type="ECO:0000313" key="4">
    <source>
        <dbReference type="Proteomes" id="UP000253551"/>
    </source>
</evidence>
<dbReference type="PANTHER" id="PTHR12864">
    <property type="entry name" value="RAN BINDING PROTEIN 9-RELATED"/>
    <property type="match status" value="1"/>
</dbReference>
<dbReference type="Pfam" id="PF10607">
    <property type="entry name" value="CTLH"/>
    <property type="match status" value="1"/>
</dbReference>
<dbReference type="Pfam" id="PF00622">
    <property type="entry name" value="SPRY"/>
    <property type="match status" value="1"/>
</dbReference>
<dbReference type="EMBL" id="PJQM01001558">
    <property type="protein sequence ID" value="RCI02040.1"/>
    <property type="molecule type" value="Genomic_DNA"/>
</dbReference>
<sequence>MASTYNLAFPALLYPGLTNKKTKINNYWPLTPPKFPDYLKLTFYGDLAIEQYSLKQSGEIHKLEITTDTDKELIDLDLRLPTFWNSMDKSKNCEIGSNGLDLKYIGPGKQELHAALARTNFPMRQQCGLFYFEIHIQSKGEDGFVGIGFCRAENNLGRLPGWDANSWGYHGDDGHSFAGTGVGQDYGPSFSTGDVIGCGVNFADNSAFYTKNGKHLGTAFRGIDTTKPLYPSVGLRTIGEKVTANFGHEPFVYDIEYHINEQKNSIFQEIMFKEANTAIFSSNQLVISYLIHHGYTKTASALVKNSKGLSSLYADRGGLIGCGDGIEQRTSIRTAIVNGRIDEAIGLIEHHFPSLLEEQGKSILLLLKCGKFIEMMREYSEYAQSEGCHCEESTIDRSRPTRRRLSYAEITSHPKNTQFDFTEKVASEKKAHMVDIVEFDEPTSHKDNSASFLEQVMKYGQQIQEEYKLDHSEKTKESLMEIFSLLAYPDPYNSPVAHIMSVSRRDALATEVNTAILGKCL</sequence>
<evidence type="ECO:0000313" key="3">
    <source>
        <dbReference type="EMBL" id="RCI02040.1"/>
    </source>
</evidence>
<dbReference type="Proteomes" id="UP000253551">
    <property type="component" value="Unassembled WGS sequence"/>
</dbReference>
<proteinExistence type="predicted"/>
<dbReference type="SMART" id="SM00449">
    <property type="entry name" value="SPRY"/>
    <property type="match status" value="1"/>
</dbReference>
<dbReference type="InterPro" id="IPR035782">
    <property type="entry name" value="SPRY_RanBP9/10"/>
</dbReference>
<accession>A0A367KIR7</accession>
<dbReference type="Pfam" id="PF08513">
    <property type="entry name" value="LisH"/>
    <property type="match status" value="1"/>
</dbReference>
<dbReference type="InterPro" id="IPR006595">
    <property type="entry name" value="CTLH_C"/>
</dbReference>
<dbReference type="SUPFAM" id="SSF49899">
    <property type="entry name" value="Concanavalin A-like lectins/glucanases"/>
    <property type="match status" value="1"/>
</dbReference>
<dbReference type="STRING" id="4846.A0A367KIR7"/>
<organism evidence="3 4">
    <name type="scientific">Rhizopus stolonifer</name>
    <name type="common">Rhizopus nigricans</name>
    <dbReference type="NCBI Taxonomy" id="4846"/>
    <lineage>
        <taxon>Eukaryota</taxon>
        <taxon>Fungi</taxon>
        <taxon>Fungi incertae sedis</taxon>
        <taxon>Mucoromycota</taxon>
        <taxon>Mucoromycotina</taxon>
        <taxon>Mucoromycetes</taxon>
        <taxon>Mucorales</taxon>
        <taxon>Mucorineae</taxon>
        <taxon>Rhizopodaceae</taxon>
        <taxon>Rhizopus</taxon>
    </lineage>
</organism>
<dbReference type="OrthoDB" id="25503at2759"/>
<feature type="domain" description="CTLH" evidence="2">
    <location>
        <begin position="325"/>
        <end position="383"/>
    </location>
</feature>
<feature type="domain" description="B30.2/SPRY" evidence="1">
    <location>
        <begin position="52"/>
        <end position="251"/>
    </location>
</feature>
<evidence type="ECO:0000259" key="1">
    <source>
        <dbReference type="PROSITE" id="PS50188"/>
    </source>
</evidence>
<dbReference type="InterPro" id="IPR006594">
    <property type="entry name" value="LisH"/>
</dbReference>
<dbReference type="PROSITE" id="PS50896">
    <property type="entry name" value="LISH"/>
    <property type="match status" value="1"/>
</dbReference>
<keyword evidence="4" id="KW-1185">Reference proteome</keyword>
<name>A0A367KIR7_RHIST</name>
<gene>
    <name evidence="3" type="ORF">CU098_005880</name>
</gene>
<dbReference type="InterPro" id="IPR043136">
    <property type="entry name" value="B30.2/SPRY_sf"/>
</dbReference>